<protein>
    <recommendedName>
        <fullName evidence="7">Endolytic murein transglycosylase</fullName>
        <ecNumber evidence="7">4.2.2.29</ecNumber>
    </recommendedName>
    <alternativeName>
        <fullName evidence="7">Peptidoglycan lytic transglycosylase</fullName>
    </alternativeName>
    <alternativeName>
        <fullName evidence="7">Peptidoglycan polymerization terminase</fullName>
    </alternativeName>
</protein>
<keyword evidence="4 7" id="KW-0472">Membrane</keyword>
<dbReference type="InterPro" id="IPR003770">
    <property type="entry name" value="MLTG-like"/>
</dbReference>
<comment type="similarity">
    <text evidence="7">Belongs to the transglycosylase MltG family.</text>
</comment>
<evidence type="ECO:0000313" key="9">
    <source>
        <dbReference type="EMBL" id="MFC4076841.1"/>
    </source>
</evidence>
<organism evidence="9 10">
    <name type="scientific">Salinithrix halophila</name>
    <dbReference type="NCBI Taxonomy" id="1485204"/>
    <lineage>
        <taxon>Bacteria</taxon>
        <taxon>Bacillati</taxon>
        <taxon>Bacillota</taxon>
        <taxon>Bacilli</taxon>
        <taxon>Bacillales</taxon>
        <taxon>Thermoactinomycetaceae</taxon>
        <taxon>Salinithrix</taxon>
    </lineage>
</organism>
<comment type="function">
    <text evidence="7">Functions as a peptidoglycan terminase that cleaves nascent peptidoglycan strands endolytically to terminate their elongation.</text>
</comment>
<dbReference type="Pfam" id="PF02618">
    <property type="entry name" value="YceG"/>
    <property type="match status" value="1"/>
</dbReference>
<keyword evidence="10" id="KW-1185">Reference proteome</keyword>
<evidence type="ECO:0000313" key="10">
    <source>
        <dbReference type="Proteomes" id="UP001595843"/>
    </source>
</evidence>
<dbReference type="PANTHER" id="PTHR30518:SF2">
    <property type="entry name" value="ENDOLYTIC MUREIN TRANSGLYCOSYLASE"/>
    <property type="match status" value="1"/>
</dbReference>
<dbReference type="Gene3D" id="3.30.1490.480">
    <property type="entry name" value="Endolytic murein transglycosylase"/>
    <property type="match status" value="1"/>
</dbReference>
<reference evidence="10" key="1">
    <citation type="journal article" date="2019" name="Int. J. Syst. Evol. Microbiol.">
        <title>The Global Catalogue of Microorganisms (GCM) 10K type strain sequencing project: providing services to taxonomists for standard genome sequencing and annotation.</title>
        <authorList>
            <consortium name="The Broad Institute Genomics Platform"/>
            <consortium name="The Broad Institute Genome Sequencing Center for Infectious Disease"/>
            <person name="Wu L."/>
            <person name="Ma J."/>
        </authorList>
    </citation>
    <scope>NUCLEOTIDE SEQUENCE [LARGE SCALE GENOMIC DNA]</scope>
    <source>
        <strain evidence="10">IBRC-M 10813</strain>
    </source>
</reference>
<dbReference type="Proteomes" id="UP001595843">
    <property type="component" value="Unassembled WGS sequence"/>
</dbReference>
<evidence type="ECO:0000256" key="2">
    <source>
        <dbReference type="ARBA" id="ARBA00022692"/>
    </source>
</evidence>
<proteinExistence type="inferred from homology"/>
<keyword evidence="6 7" id="KW-0961">Cell wall biogenesis/degradation</keyword>
<evidence type="ECO:0000256" key="3">
    <source>
        <dbReference type="ARBA" id="ARBA00022989"/>
    </source>
</evidence>
<comment type="catalytic activity">
    <reaction evidence="7">
        <text>a peptidoglycan chain = a peptidoglycan chain with N-acetyl-1,6-anhydromuramyl-[peptide] at the reducing end + a peptidoglycan chain with N-acetylglucosamine at the non-reducing end.</text>
        <dbReference type="EC" id="4.2.2.29"/>
    </reaction>
</comment>
<feature type="region of interest" description="Disordered" evidence="8">
    <location>
        <begin position="326"/>
        <end position="346"/>
    </location>
</feature>
<feature type="site" description="Important for catalytic activity" evidence="7">
    <location>
        <position position="222"/>
    </location>
</feature>
<dbReference type="EC" id="4.2.2.29" evidence="7"/>
<dbReference type="EMBL" id="JBHSAP010000009">
    <property type="protein sequence ID" value="MFC4076841.1"/>
    <property type="molecule type" value="Genomic_DNA"/>
</dbReference>
<gene>
    <name evidence="7 9" type="primary">mltG</name>
    <name evidence="9" type="ORF">ACFOUO_08455</name>
</gene>
<keyword evidence="5 7" id="KW-0456">Lyase</keyword>
<dbReference type="RefSeq" id="WP_380704148.1">
    <property type="nucleotide sequence ID" value="NZ_JBHSAP010000009.1"/>
</dbReference>
<evidence type="ECO:0000256" key="1">
    <source>
        <dbReference type="ARBA" id="ARBA00022475"/>
    </source>
</evidence>
<comment type="caution">
    <text evidence="9">The sequence shown here is derived from an EMBL/GenBank/DDBJ whole genome shotgun (WGS) entry which is preliminary data.</text>
</comment>
<dbReference type="PANTHER" id="PTHR30518">
    <property type="entry name" value="ENDOLYTIC MUREIN TRANSGLYCOSYLASE"/>
    <property type="match status" value="1"/>
</dbReference>
<name>A0ABV8JHZ7_9BACL</name>
<sequence>MKWILRLVFTLVLFTAFSALGYWYIGYSLSSKTDRPVKMEVLPGTSIFDVGKLLEEKQLIRDDLFFAVYAYLNGQVKGVKAGMYEIPPGSDAAEIMAILTEGSPRVLRLTVPEGTTVEGIADRLETKGVDREAFLQAVDRKEYPYAFLKEISRDKQRRHRLEGYLYPTTYNLPKGSDPDKLVGAMLQQFQNRLQKPGVREKLKERGLTVDEWVTLASILEREGRVRDELPRIAGVIYNRLRIGKKLQVDATVQYALGEQKSRLYFKDLKVKSPYNTYQIKGLPPGAIANPGKKALNAALNPEKHPYLFYVTRKDGSGLHYFARTDREHQQNIKKSKRQAAKTSGDR</sequence>
<accession>A0ABV8JHZ7</accession>
<dbReference type="NCBIfam" id="TIGR00247">
    <property type="entry name" value="endolytic transglycosylase MltG"/>
    <property type="match status" value="1"/>
</dbReference>
<evidence type="ECO:0000256" key="8">
    <source>
        <dbReference type="SAM" id="MobiDB-lite"/>
    </source>
</evidence>
<evidence type="ECO:0000256" key="4">
    <source>
        <dbReference type="ARBA" id="ARBA00023136"/>
    </source>
</evidence>
<dbReference type="Gene3D" id="3.30.160.60">
    <property type="entry name" value="Classic Zinc Finger"/>
    <property type="match status" value="1"/>
</dbReference>
<keyword evidence="1 7" id="KW-1003">Cell membrane</keyword>
<dbReference type="HAMAP" id="MF_02065">
    <property type="entry name" value="MltG"/>
    <property type="match status" value="1"/>
</dbReference>
<dbReference type="CDD" id="cd08010">
    <property type="entry name" value="MltG_like"/>
    <property type="match status" value="1"/>
</dbReference>
<evidence type="ECO:0000256" key="6">
    <source>
        <dbReference type="ARBA" id="ARBA00023316"/>
    </source>
</evidence>
<keyword evidence="3 7" id="KW-1133">Transmembrane helix</keyword>
<keyword evidence="2 7" id="KW-0812">Transmembrane</keyword>
<evidence type="ECO:0000256" key="7">
    <source>
        <dbReference type="HAMAP-Rule" id="MF_02065"/>
    </source>
</evidence>
<evidence type="ECO:0000256" key="5">
    <source>
        <dbReference type="ARBA" id="ARBA00023239"/>
    </source>
</evidence>